<dbReference type="KEGG" id="sgn:SGRA_1948"/>
<dbReference type="STRING" id="984262.SGRA_1948"/>
<dbReference type="AlphaFoldDB" id="H6L1N5"/>
<proteinExistence type="predicted"/>
<evidence type="ECO:0000313" key="3">
    <source>
        <dbReference type="Proteomes" id="UP000007519"/>
    </source>
</evidence>
<accession>H6L1N5</accession>
<dbReference type="InterPro" id="IPR016181">
    <property type="entry name" value="Acyl_CoA_acyltransferase"/>
</dbReference>
<gene>
    <name evidence="2" type="primary">elaA</name>
    <name evidence="2" type="ordered locus">SGRA_1948</name>
</gene>
<dbReference type="Gene3D" id="3.40.630.30">
    <property type="match status" value="1"/>
</dbReference>
<dbReference type="Proteomes" id="UP000007519">
    <property type="component" value="Chromosome"/>
</dbReference>
<evidence type="ECO:0000313" key="2">
    <source>
        <dbReference type="EMBL" id="AFC24679.1"/>
    </source>
</evidence>
<feature type="domain" description="N-acetyltransferase" evidence="1">
    <location>
        <begin position="7"/>
        <end position="153"/>
    </location>
</feature>
<dbReference type="RefSeq" id="WP_015692302.1">
    <property type="nucleotide sequence ID" value="NC_016940.1"/>
</dbReference>
<reference evidence="2 3" key="1">
    <citation type="journal article" date="2012" name="Stand. Genomic Sci.">
        <title>Complete genome sequencing and analysis of Saprospira grandis str. Lewin, a predatory marine bacterium.</title>
        <authorList>
            <person name="Saw J.H."/>
            <person name="Yuryev A."/>
            <person name="Kanbe M."/>
            <person name="Hou S."/>
            <person name="Young A.G."/>
            <person name="Aizawa S."/>
            <person name="Alam M."/>
        </authorList>
    </citation>
    <scope>NUCLEOTIDE SEQUENCE [LARGE SCALE GENOMIC DNA]</scope>
    <source>
        <strain evidence="2 3">Lewin</strain>
    </source>
</reference>
<evidence type="ECO:0000259" key="1">
    <source>
        <dbReference type="PROSITE" id="PS51186"/>
    </source>
</evidence>
<organism evidence="2 3">
    <name type="scientific">Saprospira grandis (strain Lewin)</name>
    <dbReference type="NCBI Taxonomy" id="984262"/>
    <lineage>
        <taxon>Bacteria</taxon>
        <taxon>Pseudomonadati</taxon>
        <taxon>Bacteroidota</taxon>
        <taxon>Saprospiria</taxon>
        <taxon>Saprospirales</taxon>
        <taxon>Saprospiraceae</taxon>
        <taxon>Saprospira</taxon>
    </lineage>
</organism>
<sequence>MLSFELKAFSELSLQEFYALAQLRQAVFVVEQNCPYLDLDGKDQLGHHLLGLDAQGELQAYARILPAGSSYPEDTSIGRVISSAKIRGKGQGPALMQAAISACQKLYPQTAIRISAQSHLVHFYASLGFQSTGKEYLEDDIPHTEMLLEFKTL</sequence>
<dbReference type="GO" id="GO:0016747">
    <property type="term" value="F:acyltransferase activity, transferring groups other than amino-acyl groups"/>
    <property type="evidence" value="ECO:0007669"/>
    <property type="project" value="InterPro"/>
</dbReference>
<keyword evidence="3" id="KW-1185">Reference proteome</keyword>
<dbReference type="eggNOG" id="COG2153">
    <property type="taxonomic scope" value="Bacteria"/>
</dbReference>
<dbReference type="InterPro" id="IPR000182">
    <property type="entry name" value="GNAT_dom"/>
</dbReference>
<dbReference type="HOGENOM" id="CLU_056607_3_1_10"/>
<dbReference type="OrthoDB" id="9796171at2"/>
<dbReference type="SUPFAM" id="SSF55729">
    <property type="entry name" value="Acyl-CoA N-acyltransferases (Nat)"/>
    <property type="match status" value="1"/>
</dbReference>
<dbReference type="PROSITE" id="PS51186">
    <property type="entry name" value="GNAT"/>
    <property type="match status" value="1"/>
</dbReference>
<dbReference type="Pfam" id="PF13673">
    <property type="entry name" value="Acetyltransf_10"/>
    <property type="match status" value="1"/>
</dbReference>
<protein>
    <submittedName>
        <fullName evidence="2">GCN5-like N-acetyltransferase</fullName>
    </submittedName>
</protein>
<dbReference type="EMBL" id="CP002831">
    <property type="protein sequence ID" value="AFC24679.1"/>
    <property type="molecule type" value="Genomic_DNA"/>
</dbReference>
<name>H6L1N5_SAPGL</name>